<dbReference type="NCBIfam" id="TIGR03953">
    <property type="entry name" value="rplD_bact"/>
    <property type="match status" value="1"/>
</dbReference>
<dbReference type="InterPro" id="IPR002136">
    <property type="entry name" value="Ribosomal_uL4"/>
</dbReference>
<dbReference type="InterPro" id="IPR036188">
    <property type="entry name" value="FAD/NAD-bd_sf"/>
</dbReference>
<feature type="compositionally biased region" description="Low complexity" evidence="5">
    <location>
        <begin position="758"/>
        <end position="767"/>
    </location>
</feature>
<evidence type="ECO:0000256" key="1">
    <source>
        <dbReference type="ARBA" id="ARBA00010528"/>
    </source>
</evidence>
<dbReference type="PANTHER" id="PTHR10746">
    <property type="entry name" value="50S RIBOSOMAL PROTEIN L4"/>
    <property type="match status" value="1"/>
</dbReference>
<dbReference type="SUPFAM" id="SSF52166">
    <property type="entry name" value="Ribosomal protein L4"/>
    <property type="match status" value="1"/>
</dbReference>
<sequence length="767" mass="84914">MYAATRQSFTQPLRFTCRRLATATVAGSADIRPAAESVLTMSTKQTDLTSGAPLKALPITRPVYVAMSSLIRPRQSENPSDKLAELDPTVFAHPIRRDILHLCVVHVLDSLRQGSANTKTRAEVRGSGFKIRPQKGTGKARLGDGQSPMLRGGGVAFGPKPRDFSTKLPRKVIQMGMRVALSARVKERGLRVVQSLDWQGVKTKEMAQRLEELGWGKTLFVTGRKTIPTGLDRSCSNLFMVDTATAEELNVYDLVKWPQVVLDIEAVEWFEKTLALAIILAVYSTVFKTVSIAYVSLLALTGAQAKVELEVADLKRVTSEEFCSINETDNLVTGVLGLAVPGRILALQRRPGLMSLNKRPLVTGPLISFFVKTSPDSNPTRRVIELLATESLSSALPLCHDVNYRYRPSRCRPPSYTMIGESLPADASRILSFLSPELTSQLEADTDLGKHTHCTGNASVWAVPELQESYATTNPYGIGWHLNRAAFEENLRETVRNKADGVHSRVLRARFQAVQRDAHGWIIDASGRRASFAKRVLALFTSITPTIVLTPIFQLGAKTVKLDSLLAFYTVFEIPEGAAPSWEEMRRIVVYHTDERDETSKIARKLEGFLHLLHSQTENISNVIEDSGYDIASDETFPRCMFAGTTYLEPVGDEDNLWYAVGDAAVAFDPLSSQGMVTAFKMGSLLGIELGRRLGGDPANPKPPKRSVPEVYQSTLLDYEKKKAQYYGQVQRFDGEFWRKRQEPEPESDESDTDSDESTTTTSAHTE</sequence>
<protein>
    <recommendedName>
        <fullName evidence="4">Large ribosomal subunit protein uL4m</fullName>
    </recommendedName>
</protein>
<comment type="similarity">
    <text evidence="1">Belongs to the universal ribosomal protein uL4 family.</text>
</comment>
<evidence type="ECO:0000256" key="4">
    <source>
        <dbReference type="ARBA" id="ARBA00040565"/>
    </source>
</evidence>
<feature type="compositionally biased region" description="Acidic residues" evidence="5">
    <location>
        <begin position="745"/>
        <end position="757"/>
    </location>
</feature>
<evidence type="ECO:0000256" key="3">
    <source>
        <dbReference type="ARBA" id="ARBA00023274"/>
    </source>
</evidence>
<dbReference type="InterPro" id="IPR023574">
    <property type="entry name" value="Ribosomal_uL4_dom_sf"/>
</dbReference>
<dbReference type="OrthoDB" id="275876at2759"/>
<proteinExistence type="inferred from homology"/>
<evidence type="ECO:0000256" key="5">
    <source>
        <dbReference type="SAM" id="MobiDB-lite"/>
    </source>
</evidence>
<name>A0A4S4M4G0_9AGAM</name>
<keyword evidence="2" id="KW-0689">Ribosomal protein</keyword>
<dbReference type="EMBL" id="SGPL01000031">
    <property type="protein sequence ID" value="THH19999.1"/>
    <property type="molecule type" value="Genomic_DNA"/>
</dbReference>
<dbReference type="GO" id="GO:0005840">
    <property type="term" value="C:ribosome"/>
    <property type="evidence" value="ECO:0007669"/>
    <property type="project" value="UniProtKB-KW"/>
</dbReference>
<keyword evidence="3" id="KW-0687">Ribonucleoprotein</keyword>
<dbReference type="GO" id="GO:0006412">
    <property type="term" value="P:translation"/>
    <property type="evidence" value="ECO:0007669"/>
    <property type="project" value="InterPro"/>
</dbReference>
<dbReference type="GO" id="GO:1990904">
    <property type="term" value="C:ribonucleoprotein complex"/>
    <property type="evidence" value="ECO:0007669"/>
    <property type="project" value="UniProtKB-KW"/>
</dbReference>
<dbReference type="SUPFAM" id="SSF51905">
    <property type="entry name" value="FAD/NAD(P)-binding domain"/>
    <property type="match status" value="1"/>
</dbReference>
<dbReference type="Proteomes" id="UP000310158">
    <property type="component" value="Unassembled WGS sequence"/>
</dbReference>
<dbReference type="GO" id="GO:0003735">
    <property type="term" value="F:structural constituent of ribosome"/>
    <property type="evidence" value="ECO:0007669"/>
    <property type="project" value="InterPro"/>
</dbReference>
<dbReference type="Pfam" id="PF00573">
    <property type="entry name" value="Ribosomal_L4"/>
    <property type="match status" value="1"/>
</dbReference>
<dbReference type="PANTHER" id="PTHR10746:SF6">
    <property type="entry name" value="LARGE RIBOSOMAL SUBUNIT PROTEIN UL4M"/>
    <property type="match status" value="1"/>
</dbReference>
<dbReference type="Gene3D" id="3.50.50.60">
    <property type="entry name" value="FAD/NAD(P)-binding domain"/>
    <property type="match status" value="1"/>
</dbReference>
<dbReference type="Gene3D" id="3.30.9.100">
    <property type="match status" value="1"/>
</dbReference>
<dbReference type="InterPro" id="IPR013005">
    <property type="entry name" value="Ribosomal_uL4-like"/>
</dbReference>
<organism evidence="6 7">
    <name type="scientific">Bondarzewia mesenterica</name>
    <dbReference type="NCBI Taxonomy" id="1095465"/>
    <lineage>
        <taxon>Eukaryota</taxon>
        <taxon>Fungi</taxon>
        <taxon>Dikarya</taxon>
        <taxon>Basidiomycota</taxon>
        <taxon>Agaricomycotina</taxon>
        <taxon>Agaricomycetes</taxon>
        <taxon>Russulales</taxon>
        <taxon>Bondarzewiaceae</taxon>
        <taxon>Bondarzewia</taxon>
    </lineage>
</organism>
<dbReference type="HAMAP" id="MF_01328_B">
    <property type="entry name" value="Ribosomal_uL4_B"/>
    <property type="match status" value="1"/>
</dbReference>
<evidence type="ECO:0000313" key="7">
    <source>
        <dbReference type="Proteomes" id="UP000310158"/>
    </source>
</evidence>
<evidence type="ECO:0000256" key="2">
    <source>
        <dbReference type="ARBA" id="ARBA00022980"/>
    </source>
</evidence>
<gene>
    <name evidence="6" type="ORF">EW146_g1262</name>
</gene>
<comment type="caution">
    <text evidence="6">The sequence shown here is derived from an EMBL/GenBank/DDBJ whole genome shotgun (WGS) entry which is preliminary data.</text>
</comment>
<reference evidence="6 7" key="1">
    <citation type="submission" date="2019-02" db="EMBL/GenBank/DDBJ databases">
        <title>Genome sequencing of the rare red list fungi Bondarzewia mesenterica.</title>
        <authorList>
            <person name="Buettner E."/>
            <person name="Kellner H."/>
        </authorList>
    </citation>
    <scope>NUCLEOTIDE SEQUENCE [LARGE SCALE GENOMIC DNA]</scope>
    <source>
        <strain evidence="6 7">DSM 108281</strain>
    </source>
</reference>
<feature type="region of interest" description="Disordered" evidence="5">
    <location>
        <begin position="737"/>
        <end position="767"/>
    </location>
</feature>
<evidence type="ECO:0000313" key="6">
    <source>
        <dbReference type="EMBL" id="THH19999.1"/>
    </source>
</evidence>
<accession>A0A4S4M4G0</accession>
<keyword evidence="7" id="KW-1185">Reference proteome</keyword>
<dbReference type="AlphaFoldDB" id="A0A4S4M4G0"/>
<dbReference type="Gene3D" id="3.40.1370.10">
    <property type="match status" value="1"/>
</dbReference>
<feature type="region of interest" description="Disordered" evidence="5">
    <location>
        <begin position="130"/>
        <end position="156"/>
    </location>
</feature>